<evidence type="ECO:0000256" key="10">
    <source>
        <dbReference type="ARBA" id="ARBA00022801"/>
    </source>
</evidence>
<keyword evidence="14" id="KW-0238">DNA-binding</keyword>
<keyword evidence="25" id="KW-1185">Reference proteome</keyword>
<evidence type="ECO:0000256" key="7">
    <source>
        <dbReference type="ARBA" id="ARBA00022723"/>
    </source>
</evidence>
<dbReference type="PROSITE" id="PS00333">
    <property type="entry name" value="DNA_LIGASE_A2"/>
    <property type="match status" value="1"/>
</dbReference>
<dbReference type="RefSeq" id="WP_348027735.1">
    <property type="nucleotide sequence ID" value="NZ_CP129113.1"/>
</dbReference>
<keyword evidence="7" id="KW-0479">Metal-binding</keyword>
<keyword evidence="15" id="KW-0233">DNA recombination</keyword>
<evidence type="ECO:0000313" key="25">
    <source>
        <dbReference type="Proteomes" id="UP001180087"/>
    </source>
</evidence>
<accession>A0ABY9KUZ2</accession>
<evidence type="ECO:0000256" key="19">
    <source>
        <dbReference type="ARBA" id="ARBA00029943"/>
    </source>
</evidence>
<proteinExistence type="inferred from homology"/>
<dbReference type="GO" id="GO:0003910">
    <property type="term" value="F:DNA ligase (ATP) activity"/>
    <property type="evidence" value="ECO:0007669"/>
    <property type="project" value="UniProtKB-EC"/>
</dbReference>
<feature type="domain" description="ATP-dependent DNA ligase family profile" evidence="23">
    <location>
        <begin position="102"/>
        <end position="195"/>
    </location>
</feature>
<keyword evidence="9" id="KW-0227">DNA damage</keyword>
<dbReference type="InterPro" id="IPR012310">
    <property type="entry name" value="DNA_ligase_ATP-dep_cent"/>
</dbReference>
<keyword evidence="12" id="KW-0067">ATP-binding</keyword>
<keyword evidence="10" id="KW-0378">Hydrolase</keyword>
<dbReference type="Gene3D" id="3.30.470.30">
    <property type="entry name" value="DNA ligase/mRNA capping enzyme"/>
    <property type="match status" value="1"/>
</dbReference>
<dbReference type="NCBIfam" id="TIGR02776">
    <property type="entry name" value="NHEJ_ligase_prk"/>
    <property type="match status" value="1"/>
</dbReference>
<evidence type="ECO:0000256" key="18">
    <source>
        <dbReference type="ARBA" id="ARBA00023268"/>
    </source>
</evidence>
<evidence type="ECO:0000256" key="9">
    <source>
        <dbReference type="ARBA" id="ARBA00022763"/>
    </source>
</evidence>
<evidence type="ECO:0000256" key="4">
    <source>
        <dbReference type="ARBA" id="ARBA00022679"/>
    </source>
</evidence>
<organism evidence="24 25">
    <name type="scientific">Aciduricibacillus chroicocephali</name>
    <dbReference type="NCBI Taxonomy" id="3054939"/>
    <lineage>
        <taxon>Bacteria</taxon>
        <taxon>Bacillati</taxon>
        <taxon>Bacillota</taxon>
        <taxon>Bacilli</taxon>
        <taxon>Bacillales</taxon>
        <taxon>Bacillaceae</taxon>
        <taxon>Aciduricibacillus</taxon>
    </lineage>
</organism>
<evidence type="ECO:0000256" key="2">
    <source>
        <dbReference type="ARBA" id="ARBA00012727"/>
    </source>
</evidence>
<dbReference type="InterPro" id="IPR014143">
    <property type="entry name" value="NHEJ_ligase_prk"/>
</dbReference>
<keyword evidence="3 24" id="KW-0436">Ligase</keyword>
<keyword evidence="16" id="KW-0234">DNA repair</keyword>
<sequence length="598" mass="67888">MEFMKPIASASLPIGSDWLYEIKYDGFRCMILIDEDSCRLISKNGKDLTANFPEIAAACKSLKVKGSTVLDGELVVLNHKYGANFSLIQKRGRLRNAEKIEITQQERPASFIAFDILKADGKTCEKEPCAQRRKKLVAWFNKTKPSEHIQLIEQTNNAEEIQQIAFDNKAEGIIAKKARSNYIGGKGHRDWLKVKNWRTVHCFLTKWNRDNDYFSAAVHGGSTGIREIGKVKHGLDDDSFRALKQAFTTHGKEIGNEMMLPPAICAAVNTLDLYEGEIREANFAQIIQGGTPSEMTEKMMKRDLAMLPEQLDLSNPEKIFWPQQGYTKEDLVTYIRNISPYMLPFLKRKALTLIRYPDGVEGEFFFQKHLPPYVPESFSYMLNEEGEKRILFDELFPLVWFANHGAIEYHMPFEKAGKSTPIEIVFDLDPPNREHFHLAVKAALLIKELTDGLGLTAFVKTSGSKGLQIHIPIREGSLTYDETAICTQAIALTVERAQPDLFTTERLKKKRSGRLYLDYVQHASGKTIIAPYSPRHVPEAAVATPLFWDEVDESLRIEQFTLDNVLARVEQYGCPFANYEKAGAEQDLEKLRRLIGAE</sequence>
<dbReference type="NCBIfam" id="TIGR02779">
    <property type="entry name" value="NHEJ_ligase_lig"/>
    <property type="match status" value="1"/>
</dbReference>
<dbReference type="SUPFAM" id="SSF56091">
    <property type="entry name" value="DNA ligase/mRNA capping enzyme, catalytic domain"/>
    <property type="match status" value="1"/>
</dbReference>
<dbReference type="CDD" id="cd07906">
    <property type="entry name" value="Adenylation_DNA_ligase_LigD_LigC"/>
    <property type="match status" value="1"/>
</dbReference>
<dbReference type="EMBL" id="CP129113">
    <property type="protein sequence ID" value="WLV24571.1"/>
    <property type="molecule type" value="Genomic_DNA"/>
</dbReference>
<evidence type="ECO:0000256" key="12">
    <source>
        <dbReference type="ARBA" id="ARBA00022840"/>
    </source>
</evidence>
<evidence type="ECO:0000313" key="24">
    <source>
        <dbReference type="EMBL" id="WLV24571.1"/>
    </source>
</evidence>
<comment type="cofactor">
    <cofactor evidence="1">
        <name>Mn(2+)</name>
        <dbReference type="ChEBI" id="CHEBI:29035"/>
    </cofactor>
</comment>
<dbReference type="PANTHER" id="PTHR42705">
    <property type="entry name" value="BIFUNCTIONAL NON-HOMOLOGOUS END JOINING PROTEIN LIGD"/>
    <property type="match status" value="1"/>
</dbReference>
<evidence type="ECO:0000256" key="6">
    <source>
        <dbReference type="ARBA" id="ARBA00022722"/>
    </source>
</evidence>
<dbReference type="InterPro" id="IPR052171">
    <property type="entry name" value="NHEJ_LigD"/>
</dbReference>
<gene>
    <name evidence="24" type="primary">ligD</name>
    <name evidence="24" type="ORF">QR721_13150</name>
</gene>
<dbReference type="Gene3D" id="3.90.920.10">
    <property type="entry name" value="DNA primase, PRIM domain"/>
    <property type="match status" value="1"/>
</dbReference>
<comment type="catalytic activity">
    <reaction evidence="20">
        <text>ATP + (deoxyribonucleotide)n-3'-hydroxyl + 5'-phospho-(deoxyribonucleotide)m = (deoxyribonucleotide)n+m + AMP + diphosphate.</text>
        <dbReference type="EC" id="6.5.1.1"/>
    </reaction>
</comment>
<reference evidence="24" key="1">
    <citation type="submission" date="2023-06" db="EMBL/GenBank/DDBJ databases">
        <title>A Treasure from Seagulls: Isolation and Description of Aciduricobacillus qingdaonensis gen. nov., sp. nov., a Rare Obligately Uric Acid-utilizing Member in the Family Bacillaceae.</title>
        <authorList>
            <person name="Liu W."/>
            <person name="Wang B."/>
        </authorList>
    </citation>
    <scope>NUCLEOTIDE SEQUENCE</scope>
    <source>
        <strain evidence="24">44XB</strain>
    </source>
</reference>
<keyword evidence="18" id="KW-0511">Multifunctional enzyme</keyword>
<evidence type="ECO:0000256" key="1">
    <source>
        <dbReference type="ARBA" id="ARBA00001936"/>
    </source>
</evidence>
<dbReference type="InterPro" id="IPR014145">
    <property type="entry name" value="LigD_pol_dom"/>
</dbReference>
<evidence type="ECO:0000256" key="3">
    <source>
        <dbReference type="ARBA" id="ARBA00022598"/>
    </source>
</evidence>
<dbReference type="Pfam" id="PF21686">
    <property type="entry name" value="LigD_Prim-Pol"/>
    <property type="match status" value="1"/>
</dbReference>
<evidence type="ECO:0000256" key="20">
    <source>
        <dbReference type="ARBA" id="ARBA00034003"/>
    </source>
</evidence>
<dbReference type="Proteomes" id="UP001180087">
    <property type="component" value="Chromosome"/>
</dbReference>
<evidence type="ECO:0000256" key="16">
    <source>
        <dbReference type="ARBA" id="ARBA00023204"/>
    </source>
</evidence>
<dbReference type="InterPro" id="IPR016059">
    <property type="entry name" value="DNA_ligase_ATP-dep_CS"/>
</dbReference>
<evidence type="ECO:0000259" key="23">
    <source>
        <dbReference type="PROSITE" id="PS50160"/>
    </source>
</evidence>
<name>A0ABY9KUZ2_9BACI</name>
<protein>
    <recommendedName>
        <fullName evidence="2">DNA ligase (ATP)</fullName>
        <ecNumber evidence="2">6.5.1.1</ecNumber>
    </recommendedName>
    <alternativeName>
        <fullName evidence="19">NHEJ DNA polymerase</fullName>
    </alternativeName>
</protein>
<dbReference type="EC" id="6.5.1.1" evidence="2"/>
<comment type="similarity">
    <text evidence="21">In the C-terminal section; belongs to the ATP-dependent DNA ligase family.</text>
</comment>
<evidence type="ECO:0000256" key="13">
    <source>
        <dbReference type="ARBA" id="ARBA00022932"/>
    </source>
</evidence>
<keyword evidence="6" id="KW-0540">Nuclease</keyword>
<evidence type="ECO:0000256" key="15">
    <source>
        <dbReference type="ARBA" id="ARBA00023172"/>
    </source>
</evidence>
<dbReference type="InterPro" id="IPR014146">
    <property type="entry name" value="LigD_ligase_dom"/>
</dbReference>
<keyword evidence="11" id="KW-0269">Exonuclease</keyword>
<dbReference type="Pfam" id="PF01068">
    <property type="entry name" value="DNA_ligase_A_M"/>
    <property type="match status" value="1"/>
</dbReference>
<evidence type="ECO:0000256" key="21">
    <source>
        <dbReference type="ARBA" id="ARBA00049981"/>
    </source>
</evidence>
<keyword evidence="17" id="KW-0464">Manganese</keyword>
<dbReference type="NCBIfam" id="TIGR02778">
    <property type="entry name" value="ligD_pol"/>
    <property type="match status" value="1"/>
</dbReference>
<keyword evidence="5" id="KW-0548">Nucleotidyltransferase</keyword>
<dbReference type="PANTHER" id="PTHR42705:SF2">
    <property type="entry name" value="BIFUNCTIONAL NON-HOMOLOGOUS END JOINING PROTEIN LIGD"/>
    <property type="match status" value="1"/>
</dbReference>
<evidence type="ECO:0000256" key="22">
    <source>
        <dbReference type="ARBA" id="ARBA00049990"/>
    </source>
</evidence>
<keyword evidence="13" id="KW-0239">DNA-directed DNA polymerase</keyword>
<keyword evidence="8" id="KW-0547">Nucleotide-binding</keyword>
<evidence type="ECO:0000256" key="17">
    <source>
        <dbReference type="ARBA" id="ARBA00023211"/>
    </source>
</evidence>
<comment type="similarity">
    <text evidence="22">In the N-terminal section; belongs to the LigD polymerase family.</text>
</comment>
<evidence type="ECO:0000256" key="8">
    <source>
        <dbReference type="ARBA" id="ARBA00022741"/>
    </source>
</evidence>
<evidence type="ECO:0000256" key="14">
    <source>
        <dbReference type="ARBA" id="ARBA00023125"/>
    </source>
</evidence>
<evidence type="ECO:0000256" key="5">
    <source>
        <dbReference type="ARBA" id="ARBA00022695"/>
    </source>
</evidence>
<dbReference type="PROSITE" id="PS00697">
    <property type="entry name" value="DNA_LIGASE_A1"/>
    <property type="match status" value="1"/>
</dbReference>
<evidence type="ECO:0000256" key="11">
    <source>
        <dbReference type="ARBA" id="ARBA00022839"/>
    </source>
</evidence>
<keyword evidence="4" id="KW-0808">Transferase</keyword>
<dbReference type="PROSITE" id="PS50160">
    <property type="entry name" value="DNA_LIGASE_A3"/>
    <property type="match status" value="1"/>
</dbReference>